<dbReference type="Proteomes" id="UP000054018">
    <property type="component" value="Unassembled WGS sequence"/>
</dbReference>
<dbReference type="AlphaFoldDB" id="A0A0C9Z8V5"/>
<reference evidence="2" key="2">
    <citation type="submission" date="2015-01" db="EMBL/GenBank/DDBJ databases">
        <title>Evolutionary Origins and Diversification of the Mycorrhizal Mutualists.</title>
        <authorList>
            <consortium name="DOE Joint Genome Institute"/>
            <consortium name="Mycorrhizal Genomics Consortium"/>
            <person name="Kohler A."/>
            <person name="Kuo A."/>
            <person name="Nagy L.G."/>
            <person name="Floudas D."/>
            <person name="Copeland A."/>
            <person name="Barry K.W."/>
            <person name="Cichocki N."/>
            <person name="Veneault-Fourrey C."/>
            <person name="LaButti K."/>
            <person name="Lindquist E.A."/>
            <person name="Lipzen A."/>
            <person name="Lundell T."/>
            <person name="Morin E."/>
            <person name="Murat C."/>
            <person name="Riley R."/>
            <person name="Ohm R."/>
            <person name="Sun H."/>
            <person name="Tunlid A."/>
            <person name="Henrissat B."/>
            <person name="Grigoriev I.V."/>
            <person name="Hibbett D.S."/>
            <person name="Martin F."/>
        </authorList>
    </citation>
    <scope>NUCLEOTIDE SEQUENCE [LARGE SCALE GENOMIC DNA]</scope>
    <source>
        <strain evidence="2">441</strain>
    </source>
</reference>
<organism evidence="1 2">
    <name type="scientific">Pisolithus microcarpus 441</name>
    <dbReference type="NCBI Taxonomy" id="765257"/>
    <lineage>
        <taxon>Eukaryota</taxon>
        <taxon>Fungi</taxon>
        <taxon>Dikarya</taxon>
        <taxon>Basidiomycota</taxon>
        <taxon>Agaricomycotina</taxon>
        <taxon>Agaricomycetes</taxon>
        <taxon>Agaricomycetidae</taxon>
        <taxon>Boletales</taxon>
        <taxon>Sclerodermatineae</taxon>
        <taxon>Pisolithaceae</taxon>
        <taxon>Pisolithus</taxon>
    </lineage>
</organism>
<protein>
    <submittedName>
        <fullName evidence="1">Unplaced genomic scaffold scaffold_177, whole genome shotgun sequence</fullName>
    </submittedName>
</protein>
<accession>A0A0C9Z8V5</accession>
<dbReference type="GO" id="GO:0017056">
    <property type="term" value="F:structural constituent of nuclear pore"/>
    <property type="evidence" value="ECO:0007669"/>
    <property type="project" value="InterPro"/>
</dbReference>
<dbReference type="STRING" id="765257.A0A0C9Z8V5"/>
<keyword evidence="2" id="KW-1185">Reference proteome</keyword>
<name>A0A0C9Z8V5_9AGAM</name>
<dbReference type="GO" id="GO:0006606">
    <property type="term" value="P:protein import into nucleus"/>
    <property type="evidence" value="ECO:0007669"/>
    <property type="project" value="TreeGrafter"/>
</dbReference>
<dbReference type="HOGENOM" id="CLU_092502_0_0_1"/>
<dbReference type="OrthoDB" id="5529162at2759"/>
<dbReference type="GO" id="GO:0070762">
    <property type="term" value="C:nuclear pore transmembrane ring"/>
    <property type="evidence" value="ECO:0007669"/>
    <property type="project" value="TreeGrafter"/>
</dbReference>
<proteinExistence type="predicted"/>
<evidence type="ECO:0000313" key="1">
    <source>
        <dbReference type="EMBL" id="KIK16338.1"/>
    </source>
</evidence>
<dbReference type="InterPro" id="IPR037701">
    <property type="entry name" value="Pom152"/>
</dbReference>
<dbReference type="PANTHER" id="PTHR28206">
    <property type="entry name" value="NUCLEOPORIN POM152"/>
    <property type="match status" value="1"/>
</dbReference>
<sequence length="185" mass="20861">MYNMATNAESGGGTIMLDQLAISSIQCHTHFQLHMSMPGHTYYKVKQIAKFKTDNHLSYCLNDILGPKDPASPNGTILLDGTPPFQLKLLIKNLAANKVHVENIEVNDSIWRLNLPSYYFTSVGPYQVMIDSILDLSHCEQAMVDPLHRSIWIDVTKMAAIIPLEKKKDFCVGDIIWFELEDTPP</sequence>
<dbReference type="EMBL" id="KN833861">
    <property type="protein sequence ID" value="KIK16338.1"/>
    <property type="molecule type" value="Genomic_DNA"/>
</dbReference>
<evidence type="ECO:0000313" key="2">
    <source>
        <dbReference type="Proteomes" id="UP000054018"/>
    </source>
</evidence>
<dbReference type="PANTHER" id="PTHR28206:SF1">
    <property type="entry name" value="NUCLEOPORIN POM152"/>
    <property type="match status" value="1"/>
</dbReference>
<dbReference type="GO" id="GO:0006999">
    <property type="term" value="P:nuclear pore organization"/>
    <property type="evidence" value="ECO:0007669"/>
    <property type="project" value="TreeGrafter"/>
</dbReference>
<gene>
    <name evidence="1" type="ORF">PISMIDRAFT_637010</name>
</gene>
<reference evidence="1 2" key="1">
    <citation type="submission" date="2014-04" db="EMBL/GenBank/DDBJ databases">
        <authorList>
            <consortium name="DOE Joint Genome Institute"/>
            <person name="Kuo A."/>
            <person name="Kohler A."/>
            <person name="Costa M.D."/>
            <person name="Nagy L.G."/>
            <person name="Floudas D."/>
            <person name="Copeland A."/>
            <person name="Barry K.W."/>
            <person name="Cichocki N."/>
            <person name="Veneault-Fourrey C."/>
            <person name="LaButti K."/>
            <person name="Lindquist E.A."/>
            <person name="Lipzen A."/>
            <person name="Lundell T."/>
            <person name="Morin E."/>
            <person name="Murat C."/>
            <person name="Sun H."/>
            <person name="Tunlid A."/>
            <person name="Henrissat B."/>
            <person name="Grigoriev I.V."/>
            <person name="Hibbett D.S."/>
            <person name="Martin F."/>
            <person name="Nordberg H.P."/>
            <person name="Cantor M.N."/>
            <person name="Hua S.X."/>
        </authorList>
    </citation>
    <scope>NUCLEOTIDE SEQUENCE [LARGE SCALE GENOMIC DNA]</scope>
    <source>
        <strain evidence="1 2">441</strain>
    </source>
</reference>